<sequence length="375" mass="41959">MPSSLEQLPDELLLQIGELVDESDNALALVLVSHRFHAMFFRHLCALGERLWRCQGGALAWAACQDDLGAAERAIAAGANPGIVFYPRYKFLIKGDYEFVHRMERNYGRISFWNPGRENKPMPDDSEGYWDEEVPRQMTPLVMAIRHGNMEMIKLLVEAGADVTHEAPRVGYPPIAVAVREGRLDIVRFLVETGKIDLNARYEERNRTLLGIATRIKQTEVVEYLLPMINDPTELCPTSELPSALDLAMRCRRHQIARLLLADPRLAPEEIFLWDALINKVIGCGDLKMLEILWPHRVVQDLVLTEQDYWQAISEAKQKGRRSVAAWLVKYYKANKPSVGKVATDGEGANEGVAAEAEADDAGDVMASGGQPAAE</sequence>
<reference evidence="1" key="1">
    <citation type="submission" date="2022-07" db="EMBL/GenBank/DDBJ databases">
        <title>Genome Sequence of Lecanicillium saksenae.</title>
        <authorList>
            <person name="Buettner E."/>
        </authorList>
    </citation>
    <scope>NUCLEOTIDE SEQUENCE</scope>
    <source>
        <strain evidence="1">VT-O1</strain>
    </source>
</reference>
<organism evidence="1 2">
    <name type="scientific">Lecanicillium saksenae</name>
    <dbReference type="NCBI Taxonomy" id="468837"/>
    <lineage>
        <taxon>Eukaryota</taxon>
        <taxon>Fungi</taxon>
        <taxon>Dikarya</taxon>
        <taxon>Ascomycota</taxon>
        <taxon>Pezizomycotina</taxon>
        <taxon>Sordariomycetes</taxon>
        <taxon>Hypocreomycetidae</taxon>
        <taxon>Hypocreales</taxon>
        <taxon>Cordycipitaceae</taxon>
        <taxon>Lecanicillium</taxon>
    </lineage>
</organism>
<comment type="caution">
    <text evidence="1">The sequence shown here is derived from an EMBL/GenBank/DDBJ whole genome shotgun (WGS) entry which is preliminary data.</text>
</comment>
<gene>
    <name evidence="1" type="ORF">NLG97_g3998</name>
</gene>
<proteinExistence type="predicted"/>
<dbReference type="Proteomes" id="UP001148737">
    <property type="component" value="Unassembled WGS sequence"/>
</dbReference>
<evidence type="ECO:0000313" key="2">
    <source>
        <dbReference type="Proteomes" id="UP001148737"/>
    </source>
</evidence>
<evidence type="ECO:0000313" key="1">
    <source>
        <dbReference type="EMBL" id="KAJ3494559.1"/>
    </source>
</evidence>
<dbReference type="EMBL" id="JANAKD010000366">
    <property type="protein sequence ID" value="KAJ3494559.1"/>
    <property type="molecule type" value="Genomic_DNA"/>
</dbReference>
<keyword evidence="2" id="KW-1185">Reference proteome</keyword>
<name>A0ACC1QWJ0_9HYPO</name>
<accession>A0ACC1QWJ0</accession>
<protein>
    <submittedName>
        <fullName evidence="1">Uncharacterized protein</fullName>
    </submittedName>
</protein>